<dbReference type="EMBL" id="FNJC01000002">
    <property type="protein sequence ID" value="SDO64254.1"/>
    <property type="molecule type" value="Genomic_DNA"/>
</dbReference>
<keyword evidence="2" id="KW-1185">Reference proteome</keyword>
<protein>
    <submittedName>
        <fullName evidence="1">Uncharacterized protein</fullName>
    </submittedName>
</protein>
<reference evidence="1 2" key="1">
    <citation type="submission" date="2016-10" db="EMBL/GenBank/DDBJ databases">
        <authorList>
            <person name="Varghese N."/>
            <person name="Submissions S."/>
        </authorList>
    </citation>
    <scope>NUCLEOTIDE SEQUENCE [LARGE SCALE GENOMIC DNA]</scope>
    <source>
        <strain evidence="1 2">CGMCC 1.6497</strain>
    </source>
</reference>
<dbReference type="RefSeq" id="WP_090227535.1">
    <property type="nucleotide sequence ID" value="NZ_FNJC01000002.1"/>
</dbReference>
<evidence type="ECO:0000313" key="2">
    <source>
        <dbReference type="Proteomes" id="UP000198795"/>
    </source>
</evidence>
<accession>A0A1H0L7L4</accession>
<gene>
    <name evidence="1" type="ORF">SAMN04488061_1285</name>
</gene>
<evidence type="ECO:0000313" key="1">
    <source>
        <dbReference type="EMBL" id="SDO64254.1"/>
    </source>
</evidence>
<organism evidence="1 2">
    <name type="scientific">Filomicrobium insigne</name>
    <dbReference type="NCBI Taxonomy" id="418854"/>
    <lineage>
        <taxon>Bacteria</taxon>
        <taxon>Pseudomonadati</taxon>
        <taxon>Pseudomonadota</taxon>
        <taxon>Alphaproteobacteria</taxon>
        <taxon>Hyphomicrobiales</taxon>
        <taxon>Hyphomicrobiaceae</taxon>
        <taxon>Filomicrobium</taxon>
    </lineage>
</organism>
<dbReference type="Proteomes" id="UP000198795">
    <property type="component" value="Unassembled WGS sequence"/>
</dbReference>
<proteinExistence type="predicted"/>
<comment type="caution">
    <text evidence="1">The sequence shown here is derived from an EMBL/GenBank/DDBJ whole genome shotgun (WGS) entry which is preliminary data.</text>
</comment>
<name>A0A1H0L7L4_9HYPH</name>
<sequence length="66" mass="7378">MTNAQEKHVTRIAASKGYHLEKVGKGPHHGRFALVNKKEGNRAHSGIPDAEFSFTLQEAEDWLAKH</sequence>